<evidence type="ECO:0000313" key="2">
    <source>
        <dbReference type="EMBL" id="VUD72762.1"/>
    </source>
</evidence>
<organism evidence="2 3">
    <name type="scientific">Methylobacterium symbioticum</name>
    <dbReference type="NCBI Taxonomy" id="2584084"/>
    <lineage>
        <taxon>Bacteria</taxon>
        <taxon>Pseudomonadati</taxon>
        <taxon>Pseudomonadota</taxon>
        <taxon>Alphaproteobacteria</taxon>
        <taxon>Hyphomicrobiales</taxon>
        <taxon>Methylobacteriaceae</taxon>
        <taxon>Methylobacterium</taxon>
    </lineage>
</organism>
<name>A0A509EFD5_9HYPH</name>
<dbReference type="EMBL" id="CABFPH010000050">
    <property type="protein sequence ID" value="VUD72762.1"/>
    <property type="molecule type" value="Genomic_DNA"/>
</dbReference>
<accession>A0A509EFD5</accession>
<protein>
    <submittedName>
        <fullName evidence="2">Uncharacterized protein</fullName>
    </submittedName>
</protein>
<proteinExistence type="predicted"/>
<dbReference type="Proteomes" id="UP000410984">
    <property type="component" value="Unassembled WGS sequence"/>
</dbReference>
<gene>
    <name evidence="2" type="ORF">MET9862_03362</name>
</gene>
<dbReference type="AlphaFoldDB" id="A0A509EFD5"/>
<sequence length="123" mass="12737">MPFGPVTLTAARARRSVHPAALLSLLATLALLLLAGLPATADAEIRPNRPCAAAKVRDTACPAQRFALQVTFDVDEPAGERSGFVAASVVAPARQPGPAFRRSADPLPPAAAGRAPERPPRTV</sequence>
<evidence type="ECO:0000313" key="3">
    <source>
        <dbReference type="Proteomes" id="UP000410984"/>
    </source>
</evidence>
<evidence type="ECO:0000256" key="1">
    <source>
        <dbReference type="SAM" id="MobiDB-lite"/>
    </source>
</evidence>
<feature type="region of interest" description="Disordered" evidence="1">
    <location>
        <begin position="96"/>
        <end position="123"/>
    </location>
</feature>
<reference evidence="2 3" key="1">
    <citation type="submission" date="2019-06" db="EMBL/GenBank/DDBJ databases">
        <authorList>
            <person name="Rodrigo-Torres L."/>
            <person name="Arahal R. D."/>
            <person name="Lucena T."/>
        </authorList>
    </citation>
    <scope>NUCLEOTIDE SEQUENCE [LARGE SCALE GENOMIC DNA]</scope>
    <source>
        <strain evidence="2 3">SB0023/3</strain>
    </source>
</reference>
<keyword evidence="3" id="KW-1185">Reference proteome</keyword>